<dbReference type="EMBL" id="FUYZ01000006">
    <property type="protein sequence ID" value="SKB95678.1"/>
    <property type="molecule type" value="Genomic_DNA"/>
</dbReference>
<proteinExistence type="predicted"/>
<feature type="chain" id="PRO_5012323678" evidence="2">
    <location>
        <begin position="24"/>
        <end position="280"/>
    </location>
</feature>
<feature type="signal peptide" evidence="2">
    <location>
        <begin position="1"/>
        <end position="23"/>
    </location>
</feature>
<evidence type="ECO:0000256" key="2">
    <source>
        <dbReference type="SAM" id="SignalP"/>
    </source>
</evidence>
<dbReference type="Proteomes" id="UP000191112">
    <property type="component" value="Unassembled WGS sequence"/>
</dbReference>
<dbReference type="NCBIfam" id="TIGR04183">
    <property type="entry name" value="Por_Secre_tail"/>
    <property type="match status" value="1"/>
</dbReference>
<dbReference type="InterPro" id="IPR026444">
    <property type="entry name" value="Secre_tail"/>
</dbReference>
<dbReference type="STRING" id="619805.SAMN05660477_02071"/>
<gene>
    <name evidence="3" type="ORF">SAMN05660477_02071</name>
</gene>
<name>A0A1T5FHW9_9FLAO</name>
<evidence type="ECO:0000313" key="4">
    <source>
        <dbReference type="Proteomes" id="UP000191112"/>
    </source>
</evidence>
<evidence type="ECO:0000313" key="3">
    <source>
        <dbReference type="EMBL" id="SKB95678.1"/>
    </source>
</evidence>
<organism evidence="3 4">
    <name type="scientific">Soonwooa buanensis</name>
    <dbReference type="NCBI Taxonomy" id="619805"/>
    <lineage>
        <taxon>Bacteria</taxon>
        <taxon>Pseudomonadati</taxon>
        <taxon>Bacteroidota</taxon>
        <taxon>Flavobacteriia</taxon>
        <taxon>Flavobacteriales</taxon>
        <taxon>Weeksellaceae</taxon>
        <taxon>Chryseobacterium group</taxon>
        <taxon>Soonwooa</taxon>
    </lineage>
</organism>
<keyword evidence="4" id="KW-1185">Reference proteome</keyword>
<reference evidence="3 4" key="1">
    <citation type="submission" date="2017-02" db="EMBL/GenBank/DDBJ databases">
        <authorList>
            <person name="Peterson S.W."/>
        </authorList>
    </citation>
    <scope>NUCLEOTIDE SEQUENCE [LARGE SCALE GENOMIC DNA]</scope>
    <source>
        <strain evidence="3 4">DSM 22323</strain>
    </source>
</reference>
<sequence length="280" mass="30578">MCNKKIYFSSIIGLCLGFSNLNAQDLTLFDQQQQSNGTAISGSSSVSRSIHIADDFILNDNSKLTKITLEGAQIYANLASILRSVDFYIVEGEILNTEPGSENVVYQSVDSLDGIILESSGMVQDFMIDLSSKNVNLQANKKYWIIFSANINAPYPSNLTDWHNYPGVNTSGTSLARTYTNGAWSNLVSGLTFKIEGKNVLGTSELFSNKTSVFAETLVSHNLNIIAKDFESILVYDSTGRLAITSRKSIVEVSGLASGTYFGLITLKNGKKITSKFIKK</sequence>
<dbReference type="AlphaFoldDB" id="A0A1T5FHW9"/>
<protein>
    <submittedName>
        <fullName evidence="3">Por secretion system C-terminal sorting domain-containing protein</fullName>
    </submittedName>
</protein>
<evidence type="ECO:0000256" key="1">
    <source>
        <dbReference type="ARBA" id="ARBA00022729"/>
    </source>
</evidence>
<dbReference type="RefSeq" id="WP_079667290.1">
    <property type="nucleotide sequence ID" value="NZ_FUYZ01000006.1"/>
</dbReference>
<dbReference type="OrthoDB" id="1288696at2"/>
<accession>A0A1T5FHW9</accession>
<keyword evidence="1 2" id="KW-0732">Signal</keyword>